<dbReference type="EMBL" id="JAGTPG010000002">
    <property type="protein sequence ID" value="MBR8639828.1"/>
    <property type="molecule type" value="Genomic_DNA"/>
</dbReference>
<name>A0A941IZN3_9ACTN</name>
<protein>
    <submittedName>
        <fullName evidence="2">Uncharacterized protein</fullName>
    </submittedName>
</protein>
<dbReference type="AlphaFoldDB" id="A0A941IZN3"/>
<sequence>MDERSLKHRRRGGAGTRPGLLGEVRGPAATAACPVRSARITAPTGGAAYRVPPPGAPDGHCPLAEVLPSDHTELGAPDAGGSPQVPDTPSDHTVTAGPAGTPS</sequence>
<dbReference type="Proteomes" id="UP000682308">
    <property type="component" value="Unassembled WGS sequence"/>
</dbReference>
<reference evidence="2 3" key="1">
    <citation type="submission" date="2021-04" db="EMBL/GenBank/DDBJ databases">
        <title>Characterization of the biosynthetic gene cluster of new lipopeptides with antitumor activity in the genome of the marine Streptomyces PHM034.</title>
        <authorList>
            <person name="Ceniceros A."/>
            <person name="Canedo L."/>
            <person name="Mendez C."/>
            <person name="Olano C."/>
            <person name="Schleissner C."/>
            <person name="Cuevas C."/>
            <person name="De La Calle F."/>
            <person name="Salas J.A."/>
        </authorList>
    </citation>
    <scope>NUCLEOTIDE SEQUENCE [LARGE SCALE GENOMIC DNA]</scope>
    <source>
        <strain evidence="2 3">PHM034</strain>
    </source>
</reference>
<feature type="region of interest" description="Disordered" evidence="1">
    <location>
        <begin position="1"/>
        <end position="25"/>
    </location>
</feature>
<feature type="region of interest" description="Disordered" evidence="1">
    <location>
        <begin position="44"/>
        <end position="103"/>
    </location>
</feature>
<proteinExistence type="predicted"/>
<evidence type="ECO:0000313" key="2">
    <source>
        <dbReference type="EMBL" id="MBR8639828.1"/>
    </source>
</evidence>
<keyword evidence="3" id="KW-1185">Reference proteome</keyword>
<accession>A0A941IZN3</accession>
<gene>
    <name evidence="2" type="ORF">KEF29_12335</name>
</gene>
<feature type="compositionally biased region" description="Basic residues" evidence="1">
    <location>
        <begin position="1"/>
        <end position="12"/>
    </location>
</feature>
<comment type="caution">
    <text evidence="2">The sequence shown here is derived from an EMBL/GenBank/DDBJ whole genome shotgun (WGS) entry which is preliminary data.</text>
</comment>
<organism evidence="2 3">
    <name type="scientific">Streptomyces tuirus</name>
    <dbReference type="NCBI Taxonomy" id="68278"/>
    <lineage>
        <taxon>Bacteria</taxon>
        <taxon>Bacillati</taxon>
        <taxon>Actinomycetota</taxon>
        <taxon>Actinomycetes</taxon>
        <taxon>Kitasatosporales</taxon>
        <taxon>Streptomycetaceae</taxon>
        <taxon>Streptomyces</taxon>
    </lineage>
</organism>
<evidence type="ECO:0000313" key="3">
    <source>
        <dbReference type="Proteomes" id="UP000682308"/>
    </source>
</evidence>
<evidence type="ECO:0000256" key="1">
    <source>
        <dbReference type="SAM" id="MobiDB-lite"/>
    </source>
</evidence>